<protein>
    <submittedName>
        <fullName evidence="2">Uncharacterized protein</fullName>
    </submittedName>
</protein>
<gene>
    <name evidence="2" type="ORF">HMPREF0201_01640</name>
</gene>
<dbReference type="Proteomes" id="UP000014585">
    <property type="component" value="Unassembled WGS sequence"/>
</dbReference>
<feature type="region of interest" description="Disordered" evidence="1">
    <location>
        <begin position="71"/>
        <end position="92"/>
    </location>
</feature>
<proteinExistence type="predicted"/>
<dbReference type="STRING" id="566551.HMPREF0201_01640"/>
<name>S3JYW6_9ENTR</name>
<evidence type="ECO:0000256" key="1">
    <source>
        <dbReference type="SAM" id="MobiDB-lite"/>
    </source>
</evidence>
<dbReference type="PATRIC" id="fig|566551.4.peg.1514"/>
<accession>S3JYW6</accession>
<dbReference type="HOGENOM" id="CLU_157140_0_0_6"/>
<sequence length="92" mass="10381">MKRSDDEQLTDEMIGEAALSLLKSNSAINTRALVAKLEAMFISEQDTRRRKVLQKIIEEIEGNISRVSAGKREKEARSIAVETNQRNAKNVH</sequence>
<dbReference type="OrthoDB" id="6539751at2"/>
<evidence type="ECO:0000313" key="3">
    <source>
        <dbReference type="Proteomes" id="UP000014585"/>
    </source>
</evidence>
<organism evidence="2 3">
    <name type="scientific">Cedecea davisae DSM 4568</name>
    <dbReference type="NCBI Taxonomy" id="566551"/>
    <lineage>
        <taxon>Bacteria</taxon>
        <taxon>Pseudomonadati</taxon>
        <taxon>Pseudomonadota</taxon>
        <taxon>Gammaproteobacteria</taxon>
        <taxon>Enterobacterales</taxon>
        <taxon>Enterobacteriaceae</taxon>
        <taxon>Cedecea</taxon>
    </lineage>
</organism>
<dbReference type="RefSeq" id="WP_016535951.1">
    <property type="nucleotide sequence ID" value="NZ_KE161030.1"/>
</dbReference>
<comment type="caution">
    <text evidence="2">The sequence shown here is derived from an EMBL/GenBank/DDBJ whole genome shotgun (WGS) entry which is preliminary data.</text>
</comment>
<reference evidence="2 3" key="1">
    <citation type="submission" date="2013-04" db="EMBL/GenBank/DDBJ databases">
        <authorList>
            <person name="Weinstock G."/>
            <person name="Sodergren E."/>
            <person name="Lobos E.A."/>
            <person name="Fulton L."/>
            <person name="Fulton R."/>
            <person name="Courtney L."/>
            <person name="Fronick C."/>
            <person name="O'Laughlin M."/>
            <person name="Godfrey J."/>
            <person name="Wilson R.M."/>
            <person name="Miner T."/>
            <person name="Farmer C."/>
            <person name="Delehaunty K."/>
            <person name="Cordes M."/>
            <person name="Minx P."/>
            <person name="Tomlinson C."/>
            <person name="Chen J."/>
            <person name="Wollam A."/>
            <person name="Pepin K.H."/>
            <person name="Palsikar V.B."/>
            <person name="Zhang X."/>
            <person name="Suruliraj S."/>
            <person name="Perna N.T."/>
            <person name="Plunkett G."/>
            <person name="Warren W."/>
            <person name="Mitreva M."/>
            <person name="Mardis E.R."/>
            <person name="Wilson R.K."/>
        </authorList>
    </citation>
    <scope>NUCLEOTIDE SEQUENCE [LARGE SCALE GENOMIC DNA]</scope>
    <source>
        <strain evidence="2 3">DSM 4568</strain>
    </source>
</reference>
<feature type="compositionally biased region" description="Polar residues" evidence="1">
    <location>
        <begin position="81"/>
        <end position="92"/>
    </location>
</feature>
<dbReference type="EMBL" id="ATDT01000009">
    <property type="protein sequence ID" value="EPF18229.1"/>
    <property type="molecule type" value="Genomic_DNA"/>
</dbReference>
<evidence type="ECO:0000313" key="2">
    <source>
        <dbReference type="EMBL" id="EPF18229.1"/>
    </source>
</evidence>
<dbReference type="AlphaFoldDB" id="S3JYW6"/>